<gene>
    <name evidence="1" type="ORF">UFOPK3444_00357</name>
</gene>
<dbReference type="AlphaFoldDB" id="A0A6J7D2E5"/>
<accession>A0A6J7D2E5</accession>
<organism evidence="1">
    <name type="scientific">freshwater metagenome</name>
    <dbReference type="NCBI Taxonomy" id="449393"/>
    <lineage>
        <taxon>unclassified sequences</taxon>
        <taxon>metagenomes</taxon>
        <taxon>ecological metagenomes</taxon>
    </lineage>
</organism>
<name>A0A6J7D2E5_9ZZZZ</name>
<reference evidence="1" key="1">
    <citation type="submission" date="2020-05" db="EMBL/GenBank/DDBJ databases">
        <authorList>
            <person name="Chiriac C."/>
            <person name="Salcher M."/>
            <person name="Ghai R."/>
            <person name="Kavagutti S V."/>
        </authorList>
    </citation>
    <scope>NUCLEOTIDE SEQUENCE</scope>
</reference>
<sequence length="167" mass="18602">MREPFDTQTSRAVIRNGRVTITQRPLSLMGRMTVAYAAALREAGTTMCDLELDFSPSGEKELSIRFLPEGSQTEEAVETILEWAKLTGCGRVWLPDRLVELDCDLVPHPDDLEVAECPTCGVIPLEHLSMDDVARSRIRGLRPRICPVCSSRVPERRNADKHEAVTG</sequence>
<protein>
    <submittedName>
        <fullName evidence="1">Unannotated protein</fullName>
    </submittedName>
</protein>
<dbReference type="EMBL" id="CAFBLU010000004">
    <property type="protein sequence ID" value="CAB4864291.1"/>
    <property type="molecule type" value="Genomic_DNA"/>
</dbReference>
<proteinExistence type="predicted"/>
<evidence type="ECO:0000313" key="1">
    <source>
        <dbReference type="EMBL" id="CAB4864291.1"/>
    </source>
</evidence>